<name>A0A372GD33_9ACTN</name>
<dbReference type="EMBL" id="QVNQ01000007">
    <property type="protein sequence ID" value="RFS83092.1"/>
    <property type="molecule type" value="Genomic_DNA"/>
</dbReference>
<evidence type="ECO:0000313" key="3">
    <source>
        <dbReference type="Proteomes" id="UP000262882"/>
    </source>
</evidence>
<dbReference type="RefSeq" id="WP_117401790.1">
    <property type="nucleotide sequence ID" value="NZ_QVNQ01000007.1"/>
</dbReference>
<comment type="caution">
    <text evidence="2">The sequence shown here is derived from an EMBL/GenBank/DDBJ whole genome shotgun (WGS) entry which is preliminary data.</text>
</comment>
<proteinExistence type="predicted"/>
<dbReference type="Proteomes" id="UP000262882">
    <property type="component" value="Unassembled WGS sequence"/>
</dbReference>
<keyword evidence="1" id="KW-0812">Transmembrane</keyword>
<gene>
    <name evidence="2" type="ORF">D0T12_23200</name>
</gene>
<organism evidence="2 3">
    <name type="scientific">Actinomadura spongiicola</name>
    <dbReference type="NCBI Taxonomy" id="2303421"/>
    <lineage>
        <taxon>Bacteria</taxon>
        <taxon>Bacillati</taxon>
        <taxon>Actinomycetota</taxon>
        <taxon>Actinomycetes</taxon>
        <taxon>Streptosporangiales</taxon>
        <taxon>Thermomonosporaceae</taxon>
        <taxon>Actinomadura</taxon>
    </lineage>
</organism>
<keyword evidence="1" id="KW-0472">Membrane</keyword>
<reference evidence="2 3" key="1">
    <citation type="submission" date="2018-08" db="EMBL/GenBank/DDBJ databases">
        <title>Actinomadura spongicola sp. nov., isolated from marine sponge Leucetta chagosensis.</title>
        <authorList>
            <person name="Li L."/>
            <person name="Lin H.W."/>
        </authorList>
    </citation>
    <scope>NUCLEOTIDE SEQUENCE [LARGE SCALE GENOMIC DNA]</scope>
    <source>
        <strain evidence="2 3">LHW52907</strain>
    </source>
</reference>
<evidence type="ECO:0000256" key="1">
    <source>
        <dbReference type="SAM" id="Phobius"/>
    </source>
</evidence>
<protein>
    <submittedName>
        <fullName evidence="2">Uncharacterized protein</fullName>
    </submittedName>
</protein>
<dbReference type="AlphaFoldDB" id="A0A372GD33"/>
<keyword evidence="3" id="KW-1185">Reference proteome</keyword>
<evidence type="ECO:0000313" key="2">
    <source>
        <dbReference type="EMBL" id="RFS83092.1"/>
    </source>
</evidence>
<keyword evidence="1" id="KW-1133">Transmembrane helix</keyword>
<sequence>MIIVILIVVMAITIPAVAGADPYRTAGVAAYAATVMAELAALFGCARVQRRPVPAPAVP</sequence>
<accession>A0A372GD33</accession>
<feature type="transmembrane region" description="Helical" evidence="1">
    <location>
        <begin position="28"/>
        <end position="46"/>
    </location>
</feature>